<dbReference type="InterPro" id="IPR011743">
    <property type="entry name" value="Caa3_sub_IV"/>
</dbReference>
<keyword evidence="8" id="KW-1185">Reference proteome</keyword>
<evidence type="ECO:0000256" key="1">
    <source>
        <dbReference type="ARBA" id="ARBA00004651"/>
    </source>
</evidence>
<dbReference type="Pfam" id="PF03626">
    <property type="entry name" value="COX4_pro"/>
    <property type="match status" value="1"/>
</dbReference>
<evidence type="ECO:0000256" key="6">
    <source>
        <dbReference type="SAM" id="Phobius"/>
    </source>
</evidence>
<dbReference type="EMBL" id="VFRP01000008">
    <property type="protein sequence ID" value="TPE51047.1"/>
    <property type="molecule type" value="Genomic_DNA"/>
</dbReference>
<evidence type="ECO:0000313" key="7">
    <source>
        <dbReference type="EMBL" id="TPE51047.1"/>
    </source>
</evidence>
<keyword evidence="2" id="KW-1003">Cell membrane</keyword>
<dbReference type="InterPro" id="IPR005171">
    <property type="entry name" value="Cyt_c_oxidase_su4_prok"/>
</dbReference>
<protein>
    <submittedName>
        <fullName evidence="7">Caa(3)-type oxidase subunit IV</fullName>
    </submittedName>
</protein>
<feature type="transmembrane region" description="Helical" evidence="6">
    <location>
        <begin position="33"/>
        <end position="52"/>
    </location>
</feature>
<keyword evidence="5 6" id="KW-0472">Membrane</keyword>
<keyword evidence="4 6" id="KW-1133">Transmembrane helix</keyword>
<evidence type="ECO:0000256" key="3">
    <source>
        <dbReference type="ARBA" id="ARBA00022692"/>
    </source>
</evidence>
<organism evidence="7 8">
    <name type="scientific">Amaricoccus solimangrovi</name>
    <dbReference type="NCBI Taxonomy" id="2589815"/>
    <lineage>
        <taxon>Bacteria</taxon>
        <taxon>Pseudomonadati</taxon>
        <taxon>Pseudomonadota</taxon>
        <taxon>Alphaproteobacteria</taxon>
        <taxon>Rhodobacterales</taxon>
        <taxon>Paracoccaceae</taxon>
        <taxon>Amaricoccus</taxon>
    </lineage>
</organism>
<dbReference type="GO" id="GO:0005886">
    <property type="term" value="C:plasma membrane"/>
    <property type="evidence" value="ECO:0007669"/>
    <property type="project" value="UniProtKB-SubCell"/>
</dbReference>
<dbReference type="OrthoDB" id="7916717at2"/>
<comment type="subcellular location">
    <subcellularLocation>
        <location evidence="1">Cell membrane</location>
        <topology evidence="1">Multi-pass membrane protein</topology>
    </subcellularLocation>
</comment>
<comment type="caution">
    <text evidence="7">The sequence shown here is derived from an EMBL/GenBank/DDBJ whole genome shotgun (WGS) entry which is preliminary data.</text>
</comment>
<reference evidence="7 8" key="1">
    <citation type="submission" date="2019-06" db="EMBL/GenBank/DDBJ databases">
        <title>A novel bacterium of genus Amaricoccus, isolated from marine sediment.</title>
        <authorList>
            <person name="Huang H."/>
            <person name="Mo K."/>
            <person name="Hu Y."/>
        </authorList>
    </citation>
    <scope>NUCLEOTIDE SEQUENCE [LARGE SCALE GENOMIC DNA]</scope>
    <source>
        <strain evidence="7 8">HB172011</strain>
    </source>
</reference>
<proteinExistence type="predicted"/>
<dbReference type="RefSeq" id="WP_140454078.1">
    <property type="nucleotide sequence ID" value="NZ_VFRP01000008.1"/>
</dbReference>
<sequence length="86" mass="8948">MSVTRLLVLTWAALLLLLALTVAASFLLVGPPSLAAGIGIAAAKAALIFWVFMHLREDTGLLRVVAIAAFAWLGILFALGGLAYLG</sequence>
<dbReference type="AlphaFoldDB" id="A0A501WUJ0"/>
<dbReference type="Proteomes" id="UP000319255">
    <property type="component" value="Unassembled WGS sequence"/>
</dbReference>
<evidence type="ECO:0000256" key="4">
    <source>
        <dbReference type="ARBA" id="ARBA00022989"/>
    </source>
</evidence>
<feature type="transmembrane region" description="Helical" evidence="6">
    <location>
        <begin position="64"/>
        <end position="85"/>
    </location>
</feature>
<accession>A0A501WUJ0</accession>
<evidence type="ECO:0000256" key="5">
    <source>
        <dbReference type="ARBA" id="ARBA00023136"/>
    </source>
</evidence>
<evidence type="ECO:0000256" key="2">
    <source>
        <dbReference type="ARBA" id="ARBA00022475"/>
    </source>
</evidence>
<keyword evidence="3 6" id="KW-0812">Transmembrane</keyword>
<dbReference type="NCBIfam" id="TIGR02229">
    <property type="entry name" value="caa3_sub_IV"/>
    <property type="match status" value="1"/>
</dbReference>
<name>A0A501WUJ0_9RHOB</name>
<evidence type="ECO:0000313" key="8">
    <source>
        <dbReference type="Proteomes" id="UP000319255"/>
    </source>
</evidence>
<gene>
    <name evidence="7" type="ORF">FJM51_10465</name>
</gene>